<accession>A0A6J7ZKZ6</accession>
<dbReference type="AlphaFoldDB" id="A0A6J7ZKZ6"/>
<reference evidence="1" key="1">
    <citation type="submission" date="2020-05" db="EMBL/GenBank/DDBJ databases">
        <authorList>
            <consortium name="Genoscope - CEA"/>
            <person name="William W."/>
        </authorList>
    </citation>
    <scope>NUCLEOTIDE SEQUENCE [LARGE SCALE GENOMIC DNA]</scope>
    <source>
        <strain evidence="1">PCC 7821</strain>
    </source>
</reference>
<sequence>MSSTPSIDASSSISSATETVEKTRLLLTLWAMSCTEGTVKKSELTSKVKQKRKGKNVGVSQSLYDELQAADVIKIYKQNQTPMVSLTDTGKQILIDSLINPDFVFDATVVAARLANGLIALIRELHQGGIPLTSVKQVTIASYEEFKAIALQVYDQLNKDYNYDNLVPIYRIRRTIGDQVSRSQFSEWMLEMQANDIFQLIGGSVEDSASDKIEDSISTELVGLRCYAKRL</sequence>
<evidence type="ECO:0000313" key="1">
    <source>
        <dbReference type="EMBL" id="CAC5343029.1"/>
    </source>
</evidence>
<dbReference type="Proteomes" id="UP000196521">
    <property type="component" value="Chromosome"/>
</dbReference>
<keyword evidence="2" id="KW-1185">Reference proteome</keyword>
<dbReference type="EMBL" id="CZCZ02000013">
    <property type="protein sequence ID" value="CAC5343029.1"/>
    <property type="molecule type" value="Genomic_DNA"/>
</dbReference>
<protein>
    <submittedName>
        <fullName evidence="1">Uncharacterized protein</fullName>
    </submittedName>
</protein>
<organism evidence="1 2">
    <name type="scientific">Planktothrix rubescens CCAP 1459/22</name>
    <dbReference type="NCBI Taxonomy" id="329571"/>
    <lineage>
        <taxon>Bacteria</taxon>
        <taxon>Bacillati</taxon>
        <taxon>Cyanobacteriota</taxon>
        <taxon>Cyanophyceae</taxon>
        <taxon>Oscillatoriophycideae</taxon>
        <taxon>Oscillatoriales</taxon>
        <taxon>Microcoleaceae</taxon>
        <taxon>Planktothrix</taxon>
    </lineage>
</organism>
<dbReference type="RefSeq" id="WP_043939049.1">
    <property type="nucleotide sequence ID" value="NZ_LR812490.1"/>
</dbReference>
<name>A0A6J7ZKZ6_PLARU</name>
<comment type="caution">
    <text evidence="1">The sequence shown here is derived from an EMBL/GenBank/DDBJ whole genome shotgun (WGS) entry which is preliminary data.</text>
</comment>
<evidence type="ECO:0000313" key="2">
    <source>
        <dbReference type="Proteomes" id="UP000196521"/>
    </source>
</evidence>
<proteinExistence type="predicted"/>
<gene>
    <name evidence="1" type="ORF">PLAN_30277</name>
</gene>
<dbReference type="EMBL" id="LR812490">
    <property type="protein sequence ID" value="CAC5343029.1"/>
    <property type="molecule type" value="Genomic_DNA"/>
</dbReference>